<comment type="caution">
    <text evidence="3">The sequence shown here is derived from an EMBL/GenBank/DDBJ whole genome shotgun (WGS) entry which is preliminary data.</text>
</comment>
<gene>
    <name evidence="3" type="primary">relA_2</name>
    <name evidence="3" type="ORF">BN990_03370</name>
</gene>
<dbReference type="Pfam" id="PF13328">
    <property type="entry name" value="HD_4"/>
    <property type="match status" value="1"/>
</dbReference>
<evidence type="ECO:0000256" key="1">
    <source>
        <dbReference type="SAM" id="MobiDB-lite"/>
    </source>
</evidence>
<dbReference type="OrthoDB" id="9802385at2"/>
<evidence type="ECO:0000313" key="3">
    <source>
        <dbReference type="EMBL" id="CDQ41020.1"/>
    </source>
</evidence>
<dbReference type="GO" id="GO:0008893">
    <property type="term" value="F:guanosine-3',5'-bis(diphosphate) 3'-diphosphatase activity"/>
    <property type="evidence" value="ECO:0007669"/>
    <property type="project" value="TreeGrafter"/>
</dbReference>
<name>A0A024QFR1_9BACI</name>
<proteinExistence type="predicted"/>
<feature type="region of interest" description="Disordered" evidence="1">
    <location>
        <begin position="1"/>
        <end position="23"/>
    </location>
</feature>
<dbReference type="InterPro" id="IPR052194">
    <property type="entry name" value="MESH1"/>
</dbReference>
<evidence type="ECO:0000313" key="4">
    <source>
        <dbReference type="Proteomes" id="UP000028875"/>
    </source>
</evidence>
<keyword evidence="3" id="KW-0808">Transferase</keyword>
<dbReference type="EMBL" id="CCDP010000002">
    <property type="protein sequence ID" value="CDQ41020.1"/>
    <property type="molecule type" value="Genomic_DNA"/>
</dbReference>
<dbReference type="Gene3D" id="1.10.3210.10">
    <property type="entry name" value="Hypothetical protein af1432"/>
    <property type="match status" value="1"/>
</dbReference>
<reference evidence="3 4" key="1">
    <citation type="submission" date="2014-03" db="EMBL/GenBank/DDBJ databases">
        <authorList>
            <person name="Urmite Genomes U."/>
        </authorList>
    </citation>
    <scope>NUCLEOTIDE SEQUENCE [LARGE SCALE GENOMIC DNA]</scope>
    <source>
        <strain evidence="3 4">Vm-5</strain>
    </source>
</reference>
<organism evidence="3 4">
    <name type="scientific">Virgibacillus massiliensis</name>
    <dbReference type="NCBI Taxonomy" id="1462526"/>
    <lineage>
        <taxon>Bacteria</taxon>
        <taxon>Bacillati</taxon>
        <taxon>Bacillota</taxon>
        <taxon>Bacilli</taxon>
        <taxon>Bacillales</taxon>
        <taxon>Bacillaceae</taxon>
        <taxon>Virgibacillus</taxon>
    </lineage>
</organism>
<protein>
    <submittedName>
        <fullName evidence="3">GTP pyrophosphokinase</fullName>
    </submittedName>
</protein>
<dbReference type="InterPro" id="IPR003607">
    <property type="entry name" value="HD/PDEase_dom"/>
</dbReference>
<evidence type="ECO:0000259" key="2">
    <source>
        <dbReference type="SMART" id="SM00471"/>
    </source>
</evidence>
<dbReference type="RefSeq" id="WP_021288702.1">
    <property type="nucleotide sequence ID" value="NZ_BNER01000007.1"/>
</dbReference>
<dbReference type="PANTHER" id="PTHR46246:SF1">
    <property type="entry name" value="GUANOSINE-3',5'-BIS(DIPHOSPHATE) 3'-PYROPHOSPHOHYDROLASE MESH1"/>
    <property type="match status" value="1"/>
</dbReference>
<dbReference type="AlphaFoldDB" id="A0A024QFR1"/>
<reference evidence="4" key="2">
    <citation type="submission" date="2014-05" db="EMBL/GenBank/DDBJ databases">
        <title>Draft genome sequence of Virgibacillus massiliensis Vm-5.</title>
        <authorList>
            <person name="Khelaifia S."/>
            <person name="Croce O."/>
            <person name="Lagier J.C."/>
            <person name="Raoult D."/>
        </authorList>
    </citation>
    <scope>NUCLEOTIDE SEQUENCE [LARGE SCALE GENOMIC DNA]</scope>
    <source>
        <strain evidence="4">Vm-5</strain>
    </source>
</reference>
<keyword evidence="3" id="KW-0418">Kinase</keyword>
<sequence length="180" mass="20720">MKQRAKHFAISAHHGQRRKSSNAPYITHPVRVAERLEAAGFGEELISAGYLHDVVEDTPYTIEDIKEQFGSHVAYLVAAHTEDKSLRWKERKQHTIDTVRVGGKEIKQLIIADKLDNLLSLEADLANQGDAVWDHFNAPYDQQKWYNQAIAEVMYNGINQEDIPDYFKTYEELVHRIFVS</sequence>
<keyword evidence="4" id="KW-1185">Reference proteome</keyword>
<dbReference type="SMART" id="SM00471">
    <property type="entry name" value="HDc"/>
    <property type="match status" value="1"/>
</dbReference>
<dbReference type="SUPFAM" id="SSF109604">
    <property type="entry name" value="HD-domain/PDEase-like"/>
    <property type="match status" value="1"/>
</dbReference>
<dbReference type="STRING" id="1462526.BN990_03370"/>
<dbReference type="Proteomes" id="UP000028875">
    <property type="component" value="Unassembled WGS sequence"/>
</dbReference>
<accession>A0A024QFR1</accession>
<feature type="domain" description="HD/PDEase" evidence="2">
    <location>
        <begin position="21"/>
        <end position="127"/>
    </location>
</feature>
<dbReference type="PANTHER" id="PTHR46246">
    <property type="entry name" value="GUANOSINE-3',5'-BIS(DIPHOSPHATE) 3'-PYROPHOSPHOHYDROLASE MESH1"/>
    <property type="match status" value="1"/>
</dbReference>
<dbReference type="GO" id="GO:0016301">
    <property type="term" value="F:kinase activity"/>
    <property type="evidence" value="ECO:0007669"/>
    <property type="project" value="UniProtKB-KW"/>
</dbReference>
<dbReference type="eggNOG" id="COG0317">
    <property type="taxonomic scope" value="Bacteria"/>
</dbReference>